<dbReference type="InterPro" id="IPR049326">
    <property type="entry name" value="Rhodopsin_dom_fungi"/>
</dbReference>
<organism evidence="9 10">
    <name type="scientific">Lasiosphaeris hirsuta</name>
    <dbReference type="NCBI Taxonomy" id="260670"/>
    <lineage>
        <taxon>Eukaryota</taxon>
        <taxon>Fungi</taxon>
        <taxon>Dikarya</taxon>
        <taxon>Ascomycota</taxon>
        <taxon>Pezizomycotina</taxon>
        <taxon>Sordariomycetes</taxon>
        <taxon>Sordariomycetidae</taxon>
        <taxon>Sordariales</taxon>
        <taxon>Lasiosphaeriaceae</taxon>
        <taxon>Lasiosphaeris</taxon>
    </lineage>
</organism>
<feature type="transmembrane region" description="Helical" evidence="7">
    <location>
        <begin position="208"/>
        <end position="233"/>
    </location>
</feature>
<keyword evidence="4 7" id="KW-0472">Membrane</keyword>
<feature type="transmembrane region" description="Helical" evidence="7">
    <location>
        <begin position="127"/>
        <end position="149"/>
    </location>
</feature>
<evidence type="ECO:0000259" key="8">
    <source>
        <dbReference type="Pfam" id="PF20684"/>
    </source>
</evidence>
<evidence type="ECO:0000256" key="2">
    <source>
        <dbReference type="ARBA" id="ARBA00022692"/>
    </source>
</evidence>
<evidence type="ECO:0000256" key="4">
    <source>
        <dbReference type="ARBA" id="ARBA00023136"/>
    </source>
</evidence>
<keyword evidence="3 7" id="KW-1133">Transmembrane helix</keyword>
<feature type="transmembrane region" description="Helical" evidence="7">
    <location>
        <begin position="49"/>
        <end position="72"/>
    </location>
</feature>
<sequence length="372" mass="40855">MAIAPNLPGPSNAYMIYVPVIVFAVVSPLLCGLRLWSRFRKGGRLGADDYVILAALAFSLASSGVMIASCQYGFGQHIANLRPENKIETLMYFYMCQITYKTSINLTKCSILLLYIRLFGNVRWIKWVCWFLVVSVGMYCVASVVATIFQCDPVPRAFNKAIAGVCINNATFWYANAGFNIATDVIILLIPMPLVWQLQIPRIQKAALMVVFALGGFVVITSCLRMTTINIAATSPDSTFDISSTMWTMIEMNVAIVCACLPMVRPLLVKLFPSLMPKSSSNARKYGGASGGTGGASGFGSKGYMSSHSQDREGEWAGRPEAKENVIHLSSIRKGDQSSEEYILHDAKSIPEPQEKGPRGIQKTMQYTVAYE</sequence>
<comment type="caution">
    <text evidence="9">The sequence shown here is derived from an EMBL/GenBank/DDBJ whole genome shotgun (WGS) entry which is preliminary data.</text>
</comment>
<evidence type="ECO:0000256" key="6">
    <source>
        <dbReference type="SAM" id="MobiDB-lite"/>
    </source>
</evidence>
<keyword evidence="2 7" id="KW-0812">Transmembrane</keyword>
<reference evidence="9" key="1">
    <citation type="submission" date="2023-06" db="EMBL/GenBank/DDBJ databases">
        <title>Genome-scale phylogeny and comparative genomics of the fungal order Sordariales.</title>
        <authorList>
            <consortium name="Lawrence Berkeley National Laboratory"/>
            <person name="Hensen N."/>
            <person name="Bonometti L."/>
            <person name="Westerberg I."/>
            <person name="Brannstrom I.O."/>
            <person name="Guillou S."/>
            <person name="Cros-Aarteil S."/>
            <person name="Calhoun S."/>
            <person name="Haridas S."/>
            <person name="Kuo A."/>
            <person name="Mondo S."/>
            <person name="Pangilinan J."/>
            <person name="Riley R."/>
            <person name="Labutti K."/>
            <person name="Andreopoulos B."/>
            <person name="Lipzen A."/>
            <person name="Chen C."/>
            <person name="Yanf M."/>
            <person name="Daum C."/>
            <person name="Ng V."/>
            <person name="Clum A."/>
            <person name="Steindorff A."/>
            <person name="Ohm R."/>
            <person name="Martin F."/>
            <person name="Silar P."/>
            <person name="Natvig D."/>
            <person name="Lalanne C."/>
            <person name="Gautier V."/>
            <person name="Ament-Velasquez S.L."/>
            <person name="Kruys A."/>
            <person name="Hutchinson M.I."/>
            <person name="Powell A.J."/>
            <person name="Barry K."/>
            <person name="Miller A.N."/>
            <person name="Grigoriev I.V."/>
            <person name="Debuchy R."/>
            <person name="Gladieux P."/>
            <person name="Thoren M.H."/>
            <person name="Johannesson H."/>
        </authorList>
    </citation>
    <scope>NUCLEOTIDE SEQUENCE</scope>
    <source>
        <strain evidence="9">SMH4607-1</strain>
    </source>
</reference>
<keyword evidence="10" id="KW-1185">Reference proteome</keyword>
<evidence type="ECO:0000313" key="9">
    <source>
        <dbReference type="EMBL" id="KAK0712027.1"/>
    </source>
</evidence>
<feature type="transmembrane region" description="Helical" evidence="7">
    <location>
        <begin position="92"/>
        <end position="115"/>
    </location>
</feature>
<dbReference type="Proteomes" id="UP001172102">
    <property type="component" value="Unassembled WGS sequence"/>
</dbReference>
<comment type="subcellular location">
    <subcellularLocation>
        <location evidence="1">Membrane</location>
        <topology evidence="1">Multi-pass membrane protein</topology>
    </subcellularLocation>
</comment>
<name>A0AA40DST6_9PEZI</name>
<dbReference type="InterPro" id="IPR052337">
    <property type="entry name" value="SAT4-like"/>
</dbReference>
<evidence type="ECO:0000256" key="7">
    <source>
        <dbReference type="SAM" id="Phobius"/>
    </source>
</evidence>
<evidence type="ECO:0000256" key="5">
    <source>
        <dbReference type="ARBA" id="ARBA00038359"/>
    </source>
</evidence>
<dbReference type="EMBL" id="JAUKUA010000005">
    <property type="protein sequence ID" value="KAK0712027.1"/>
    <property type="molecule type" value="Genomic_DNA"/>
</dbReference>
<dbReference type="PANTHER" id="PTHR33048">
    <property type="entry name" value="PTH11-LIKE INTEGRAL MEMBRANE PROTEIN (AFU_ORTHOLOGUE AFUA_5G11245)"/>
    <property type="match status" value="1"/>
</dbReference>
<evidence type="ECO:0000313" key="10">
    <source>
        <dbReference type="Proteomes" id="UP001172102"/>
    </source>
</evidence>
<feature type="transmembrane region" description="Helical" evidence="7">
    <location>
        <begin position="14"/>
        <end position="37"/>
    </location>
</feature>
<proteinExistence type="inferred from homology"/>
<feature type="compositionally biased region" description="Basic and acidic residues" evidence="6">
    <location>
        <begin position="333"/>
        <end position="358"/>
    </location>
</feature>
<dbReference type="GO" id="GO:0016020">
    <property type="term" value="C:membrane"/>
    <property type="evidence" value="ECO:0007669"/>
    <property type="project" value="UniProtKB-SubCell"/>
</dbReference>
<feature type="transmembrane region" description="Helical" evidence="7">
    <location>
        <begin position="245"/>
        <end position="268"/>
    </location>
</feature>
<dbReference type="Pfam" id="PF20684">
    <property type="entry name" value="Fung_rhodopsin"/>
    <property type="match status" value="1"/>
</dbReference>
<feature type="transmembrane region" description="Helical" evidence="7">
    <location>
        <begin position="177"/>
        <end position="196"/>
    </location>
</feature>
<protein>
    <recommendedName>
        <fullName evidence="8">Rhodopsin domain-containing protein</fullName>
    </recommendedName>
</protein>
<feature type="region of interest" description="Disordered" evidence="6">
    <location>
        <begin position="299"/>
        <end position="363"/>
    </location>
</feature>
<evidence type="ECO:0000256" key="1">
    <source>
        <dbReference type="ARBA" id="ARBA00004141"/>
    </source>
</evidence>
<evidence type="ECO:0000256" key="3">
    <source>
        <dbReference type="ARBA" id="ARBA00022989"/>
    </source>
</evidence>
<feature type="compositionally biased region" description="Basic and acidic residues" evidence="6">
    <location>
        <begin position="309"/>
        <end position="326"/>
    </location>
</feature>
<gene>
    <name evidence="9" type="ORF">B0H67DRAFT_555905</name>
</gene>
<accession>A0AA40DST6</accession>
<comment type="similarity">
    <text evidence="5">Belongs to the SAT4 family.</text>
</comment>
<dbReference type="AlphaFoldDB" id="A0AA40DST6"/>
<feature type="domain" description="Rhodopsin" evidence="8">
    <location>
        <begin position="33"/>
        <end position="269"/>
    </location>
</feature>
<dbReference type="PANTHER" id="PTHR33048:SF55">
    <property type="entry name" value="INTEGRAL MEMBRANE PROTEIN"/>
    <property type="match status" value="1"/>
</dbReference>